<dbReference type="InParanoid" id="F1Z3W0"/>
<evidence type="ECO:0000313" key="2">
    <source>
        <dbReference type="Proteomes" id="UP000004728"/>
    </source>
</evidence>
<gene>
    <name evidence="1" type="ORF">Y88_1797</name>
</gene>
<accession>F1Z3W0</accession>
<dbReference type="eggNOG" id="COG2227">
    <property type="taxonomic scope" value="Bacteria"/>
</dbReference>
<keyword evidence="1" id="KW-0808">Transferase</keyword>
<organism evidence="1 2">
    <name type="scientific">Novosphingobium nitrogenifigens DSM 19370</name>
    <dbReference type="NCBI Taxonomy" id="983920"/>
    <lineage>
        <taxon>Bacteria</taxon>
        <taxon>Pseudomonadati</taxon>
        <taxon>Pseudomonadota</taxon>
        <taxon>Alphaproteobacteria</taxon>
        <taxon>Sphingomonadales</taxon>
        <taxon>Sphingomonadaceae</taxon>
        <taxon>Novosphingobium</taxon>
    </lineage>
</organism>
<dbReference type="SUPFAM" id="SSF53335">
    <property type="entry name" value="S-adenosyl-L-methionine-dependent methyltransferases"/>
    <property type="match status" value="1"/>
</dbReference>
<dbReference type="EMBL" id="AEWJ01000013">
    <property type="protein sequence ID" value="EGD60716.1"/>
    <property type="molecule type" value="Genomic_DNA"/>
</dbReference>
<dbReference type="STRING" id="983920.Y88_1797"/>
<sequence>MTLPALRERTCPCCGNRRMHPEVRASQPAEAMTLEALRPFWTGLRQGKPFFTYHRCLICRMLFCATYFDDAQLADLYSAMAPNMEAVAGDAIAATQRGYYAAARAYGVGTGDYLEIGPDVGHVVRSAVAEGSFGHLHLFEPNRAVHPQLALAAGKCPATIRADLHDLAAVPDGSIGLAVMIHVLDHLIDPLATLATVHRKLRGGGTLLVVTHNEASLLRRIMGNRWPPFCLQHPHLFNPGTMAGMMQRVGYRDCSVSRSVNHFPIDFLARQAFEAMGIHLRALPLPGRSIALRLGNILALARKPDHPAAAKTPASEARAV</sequence>
<dbReference type="OrthoDB" id="7537532at2"/>
<proteinExistence type="predicted"/>
<protein>
    <submittedName>
        <fullName evidence="1">Methyltransferase type 12</fullName>
    </submittedName>
</protein>
<dbReference type="Pfam" id="PF13489">
    <property type="entry name" value="Methyltransf_23"/>
    <property type="match status" value="1"/>
</dbReference>
<reference evidence="1 2" key="1">
    <citation type="journal article" date="2012" name="J. Bacteriol.">
        <title>Draft Genome Sequence of Novosphingobium nitrogenifigens Y88T.</title>
        <authorList>
            <person name="Strabala T.J."/>
            <person name="Macdonald L."/>
            <person name="Liu V."/>
            <person name="Smit A.M."/>
        </authorList>
    </citation>
    <scope>NUCLEOTIDE SEQUENCE [LARGE SCALE GENOMIC DNA]</scope>
    <source>
        <strain evidence="1 2">DSM 19370</strain>
    </source>
</reference>
<name>F1Z3W0_9SPHN</name>
<dbReference type="HOGENOM" id="CLU_868298_0_0_5"/>
<dbReference type="GO" id="GO:0032259">
    <property type="term" value="P:methylation"/>
    <property type="evidence" value="ECO:0007669"/>
    <property type="project" value="UniProtKB-KW"/>
</dbReference>
<dbReference type="InterPro" id="IPR029063">
    <property type="entry name" value="SAM-dependent_MTases_sf"/>
</dbReference>
<dbReference type="Proteomes" id="UP000004728">
    <property type="component" value="Unassembled WGS sequence"/>
</dbReference>
<dbReference type="GO" id="GO:0008168">
    <property type="term" value="F:methyltransferase activity"/>
    <property type="evidence" value="ECO:0007669"/>
    <property type="project" value="UniProtKB-KW"/>
</dbReference>
<keyword evidence="1" id="KW-0489">Methyltransferase</keyword>
<evidence type="ECO:0000313" key="1">
    <source>
        <dbReference type="EMBL" id="EGD60716.1"/>
    </source>
</evidence>
<dbReference type="AlphaFoldDB" id="F1Z3W0"/>
<comment type="caution">
    <text evidence="1">The sequence shown here is derived from an EMBL/GenBank/DDBJ whole genome shotgun (WGS) entry which is preliminary data.</text>
</comment>
<keyword evidence="2" id="KW-1185">Reference proteome</keyword>
<dbReference type="RefSeq" id="WP_008068672.1">
    <property type="nucleotide sequence ID" value="NZ_AQWK01000010.1"/>
</dbReference>
<dbReference type="Gene3D" id="3.40.50.150">
    <property type="entry name" value="Vaccinia Virus protein VP39"/>
    <property type="match status" value="1"/>
</dbReference>